<dbReference type="EMBL" id="GGEC01027416">
    <property type="protein sequence ID" value="MBX07900.1"/>
    <property type="molecule type" value="Transcribed_RNA"/>
</dbReference>
<evidence type="ECO:0000313" key="1">
    <source>
        <dbReference type="EMBL" id="MBX07900.1"/>
    </source>
</evidence>
<protein>
    <submittedName>
        <fullName evidence="1">Uncharacterized protein</fullName>
    </submittedName>
</protein>
<dbReference type="AlphaFoldDB" id="A0A2P2KQA1"/>
<proteinExistence type="predicted"/>
<reference evidence="1" key="1">
    <citation type="submission" date="2018-02" db="EMBL/GenBank/DDBJ databases">
        <title>Rhizophora mucronata_Transcriptome.</title>
        <authorList>
            <person name="Meera S.P."/>
            <person name="Sreeshan A."/>
            <person name="Augustine A."/>
        </authorList>
    </citation>
    <scope>NUCLEOTIDE SEQUENCE</scope>
    <source>
        <tissue evidence="1">Leaf</tissue>
    </source>
</reference>
<accession>A0A2P2KQA1</accession>
<sequence length="38" mass="4494">MQHHNSIMFQRQTYLSDLLFKGISHMNLNNPLKASQHI</sequence>
<name>A0A2P2KQA1_RHIMU</name>
<organism evidence="1">
    <name type="scientific">Rhizophora mucronata</name>
    <name type="common">Asiatic mangrove</name>
    <dbReference type="NCBI Taxonomy" id="61149"/>
    <lineage>
        <taxon>Eukaryota</taxon>
        <taxon>Viridiplantae</taxon>
        <taxon>Streptophyta</taxon>
        <taxon>Embryophyta</taxon>
        <taxon>Tracheophyta</taxon>
        <taxon>Spermatophyta</taxon>
        <taxon>Magnoliopsida</taxon>
        <taxon>eudicotyledons</taxon>
        <taxon>Gunneridae</taxon>
        <taxon>Pentapetalae</taxon>
        <taxon>rosids</taxon>
        <taxon>fabids</taxon>
        <taxon>Malpighiales</taxon>
        <taxon>Rhizophoraceae</taxon>
        <taxon>Rhizophora</taxon>
    </lineage>
</organism>